<dbReference type="Gene3D" id="3.40.50.2020">
    <property type="match status" value="1"/>
</dbReference>
<evidence type="ECO:0000256" key="7">
    <source>
        <dbReference type="ARBA" id="ARBA00011893"/>
    </source>
</evidence>
<evidence type="ECO:0000313" key="14">
    <source>
        <dbReference type="EMBL" id="ACE94074.1"/>
    </source>
</evidence>
<dbReference type="EMBL" id="CP001076">
    <property type="protein sequence ID" value="ACE94074.1"/>
    <property type="molecule type" value="Genomic_DNA"/>
</dbReference>
<gene>
    <name evidence="14" type="primary">aptb</name>
    <name evidence="12" type="synonym">apt</name>
    <name evidence="14" type="ordered locus">RHECIAT_PB0000373</name>
</gene>
<comment type="catalytic activity">
    <reaction evidence="1 12">
        <text>AMP + diphosphate = 5-phospho-alpha-D-ribose 1-diphosphate + adenine</text>
        <dbReference type="Rhea" id="RHEA:16609"/>
        <dbReference type="ChEBI" id="CHEBI:16708"/>
        <dbReference type="ChEBI" id="CHEBI:33019"/>
        <dbReference type="ChEBI" id="CHEBI:58017"/>
        <dbReference type="ChEBI" id="CHEBI:456215"/>
        <dbReference type="EC" id="2.4.2.7"/>
    </reaction>
</comment>
<dbReference type="InterPro" id="IPR029057">
    <property type="entry name" value="PRTase-like"/>
</dbReference>
<dbReference type="Proteomes" id="UP000008817">
    <property type="component" value="Plasmid pB"/>
</dbReference>
<reference evidence="14 15" key="1">
    <citation type="submission" date="2008-04" db="EMBL/GenBank/DDBJ databases">
        <title>Genome diversity and DNA divergence of Rhizobium etli.</title>
        <authorList>
            <person name="Gonzalez V."/>
            <person name="Acosta J.L."/>
            <person name="Santamaria R.I."/>
            <person name="Bustos P."/>
            <person name="Hernandez-Gonzalez I.L."/>
            <person name="Fernandez J.L."/>
            <person name="Diaz R."/>
            <person name="Flores M."/>
            <person name="Mora J."/>
            <person name="Palacios R."/>
            <person name="Davila G."/>
        </authorList>
    </citation>
    <scope>NUCLEOTIDE SEQUENCE [LARGE SCALE GENOMIC DNA]</scope>
    <source>
        <strain evidence="15">CIAT 652</strain>
        <plasmid evidence="15">Plasmid pB</plasmid>
    </source>
</reference>
<comment type="function">
    <text evidence="2 12">Catalyzes a salvage reaction resulting in the formation of AMP, that is energically less costly than de novo synthesis.</text>
</comment>
<comment type="subunit">
    <text evidence="6 12">Homodimer.</text>
</comment>
<feature type="domain" description="Phosphoribosyltransferase" evidence="13">
    <location>
        <begin position="81"/>
        <end position="193"/>
    </location>
</feature>
<evidence type="ECO:0000256" key="2">
    <source>
        <dbReference type="ARBA" id="ARBA00003968"/>
    </source>
</evidence>
<geneLocation type="plasmid" evidence="14 15">
    <name>pB</name>
</geneLocation>
<evidence type="ECO:0000256" key="10">
    <source>
        <dbReference type="ARBA" id="ARBA00022679"/>
    </source>
</evidence>
<comment type="subcellular location">
    <subcellularLocation>
        <location evidence="3 12">Cytoplasm</location>
    </subcellularLocation>
</comment>
<dbReference type="NCBIfam" id="NF002636">
    <property type="entry name" value="PRK02304.1-5"/>
    <property type="match status" value="1"/>
</dbReference>
<evidence type="ECO:0000256" key="4">
    <source>
        <dbReference type="ARBA" id="ARBA00004659"/>
    </source>
</evidence>
<comment type="pathway">
    <text evidence="4 12">Purine metabolism; AMP biosynthesis via salvage pathway; AMP from adenine: step 1/1.</text>
</comment>
<dbReference type="GO" id="GO:0002055">
    <property type="term" value="F:adenine binding"/>
    <property type="evidence" value="ECO:0007669"/>
    <property type="project" value="TreeGrafter"/>
</dbReference>
<dbReference type="SUPFAM" id="SSF53271">
    <property type="entry name" value="PRTase-like"/>
    <property type="match status" value="1"/>
</dbReference>
<dbReference type="AlphaFoldDB" id="B3Q318"/>
<dbReference type="GO" id="GO:0003999">
    <property type="term" value="F:adenine phosphoribosyltransferase activity"/>
    <property type="evidence" value="ECO:0007669"/>
    <property type="project" value="UniProtKB-UniRule"/>
</dbReference>
<dbReference type="GO" id="GO:0016208">
    <property type="term" value="F:AMP binding"/>
    <property type="evidence" value="ECO:0007669"/>
    <property type="project" value="TreeGrafter"/>
</dbReference>
<evidence type="ECO:0000313" key="15">
    <source>
        <dbReference type="Proteomes" id="UP000008817"/>
    </source>
</evidence>
<protein>
    <recommendedName>
        <fullName evidence="7 12">Adenine phosphoribosyltransferase</fullName>
        <shortName evidence="12">APRT</shortName>
        <ecNumber evidence="7 12">2.4.2.7</ecNumber>
    </recommendedName>
</protein>
<dbReference type="GO" id="GO:0006166">
    <property type="term" value="P:purine ribonucleoside salvage"/>
    <property type="evidence" value="ECO:0007669"/>
    <property type="project" value="UniProtKB-KW"/>
</dbReference>
<dbReference type="HOGENOM" id="CLU_063339_3_3_5"/>
<keyword evidence="14" id="KW-0614">Plasmid</keyword>
<evidence type="ECO:0000256" key="5">
    <source>
        <dbReference type="ARBA" id="ARBA00008391"/>
    </source>
</evidence>
<dbReference type="GO" id="GO:0005737">
    <property type="term" value="C:cytoplasm"/>
    <property type="evidence" value="ECO:0007669"/>
    <property type="project" value="UniProtKB-SubCell"/>
</dbReference>
<dbReference type="UniPathway" id="UPA00588">
    <property type="reaction ID" value="UER00646"/>
</dbReference>
<evidence type="ECO:0000256" key="9">
    <source>
        <dbReference type="ARBA" id="ARBA00022676"/>
    </source>
</evidence>
<evidence type="ECO:0000256" key="3">
    <source>
        <dbReference type="ARBA" id="ARBA00004496"/>
    </source>
</evidence>
<dbReference type="GO" id="GO:0006168">
    <property type="term" value="P:adenine salvage"/>
    <property type="evidence" value="ECO:0007669"/>
    <property type="project" value="InterPro"/>
</dbReference>
<evidence type="ECO:0000259" key="13">
    <source>
        <dbReference type="Pfam" id="PF00156"/>
    </source>
</evidence>
<dbReference type="HAMAP" id="MF_00004">
    <property type="entry name" value="Aden_phosphoribosyltr"/>
    <property type="match status" value="1"/>
</dbReference>
<dbReference type="GO" id="GO:0044209">
    <property type="term" value="P:AMP salvage"/>
    <property type="evidence" value="ECO:0007669"/>
    <property type="project" value="UniProtKB-UniRule"/>
</dbReference>
<sequence>MPGPHLVAGHKVREAIAPYEALRWLHVGDSKMIVAVPNSGASRINQSGVEALREFPNFPIGGILFKDIAPMLAGRGALGEVVSTVASQVSGTEIDAILAVDARGFILGASLADRLGCGFIMVRKPGKLPGDVLSFEYSCEYCSGTLEVTAGLIGDGLRCLIADDLLATGGTARATGNFVKSQGGEIAGYAFILEIEVLKGRRQLDDAPVISAMTC</sequence>
<proteinExistence type="inferred from homology"/>
<dbReference type="InterPro" id="IPR005764">
    <property type="entry name" value="Ade_phspho_trans"/>
</dbReference>
<evidence type="ECO:0000256" key="11">
    <source>
        <dbReference type="ARBA" id="ARBA00022726"/>
    </source>
</evidence>
<organism evidence="14 15">
    <name type="scientific">Rhizobium etli (strain CIAT 652)</name>
    <dbReference type="NCBI Taxonomy" id="491916"/>
    <lineage>
        <taxon>Bacteria</taxon>
        <taxon>Pseudomonadati</taxon>
        <taxon>Pseudomonadota</taxon>
        <taxon>Alphaproteobacteria</taxon>
        <taxon>Hyphomicrobiales</taxon>
        <taxon>Rhizobiaceae</taxon>
        <taxon>Rhizobium/Agrobacterium group</taxon>
        <taxon>Rhizobium</taxon>
    </lineage>
</organism>
<comment type="similarity">
    <text evidence="5 12">Belongs to the purine/pyrimidine phosphoribosyltransferase family.</text>
</comment>
<keyword evidence="9 12" id="KW-0328">Glycosyltransferase</keyword>
<dbReference type="CDD" id="cd06223">
    <property type="entry name" value="PRTases_typeI"/>
    <property type="match status" value="1"/>
</dbReference>
<keyword evidence="11 12" id="KW-0660">Purine salvage</keyword>
<dbReference type="PANTHER" id="PTHR32315:SF3">
    <property type="entry name" value="ADENINE PHOSPHORIBOSYLTRANSFERASE"/>
    <property type="match status" value="1"/>
</dbReference>
<accession>B3Q318</accession>
<dbReference type="PANTHER" id="PTHR32315">
    <property type="entry name" value="ADENINE PHOSPHORIBOSYLTRANSFERASE"/>
    <property type="match status" value="1"/>
</dbReference>
<name>B3Q318_RHIE6</name>
<keyword evidence="10 12" id="KW-0808">Transferase</keyword>
<dbReference type="KEGG" id="rec:RHECIAT_PB0000373"/>
<dbReference type="InterPro" id="IPR000836">
    <property type="entry name" value="PRTase_dom"/>
</dbReference>
<keyword evidence="8 12" id="KW-0963">Cytoplasm</keyword>
<dbReference type="EC" id="2.4.2.7" evidence="7 12"/>
<evidence type="ECO:0000256" key="1">
    <source>
        <dbReference type="ARBA" id="ARBA00000868"/>
    </source>
</evidence>
<dbReference type="Pfam" id="PF00156">
    <property type="entry name" value="Pribosyltran"/>
    <property type="match status" value="1"/>
</dbReference>
<evidence type="ECO:0000256" key="12">
    <source>
        <dbReference type="HAMAP-Rule" id="MF_00004"/>
    </source>
</evidence>
<evidence type="ECO:0000256" key="6">
    <source>
        <dbReference type="ARBA" id="ARBA00011738"/>
    </source>
</evidence>
<evidence type="ECO:0000256" key="8">
    <source>
        <dbReference type="ARBA" id="ARBA00022490"/>
    </source>
</evidence>
<dbReference type="FunFam" id="3.40.50.2020:FF:000004">
    <property type="entry name" value="Adenine phosphoribosyltransferase"/>
    <property type="match status" value="1"/>
</dbReference>
<dbReference type="InterPro" id="IPR050054">
    <property type="entry name" value="UPRTase/APRTase"/>
</dbReference>